<dbReference type="AlphaFoldDB" id="A0A7S4CAD0"/>
<protein>
    <submittedName>
        <fullName evidence="3">Uncharacterized protein</fullName>
    </submittedName>
</protein>
<proteinExistence type="predicted"/>
<feature type="signal peptide" evidence="2">
    <location>
        <begin position="1"/>
        <end position="17"/>
    </location>
</feature>
<accession>A0A7S4CAD0</accession>
<evidence type="ECO:0000313" key="3">
    <source>
        <dbReference type="EMBL" id="CAE0791718.1"/>
    </source>
</evidence>
<evidence type="ECO:0000256" key="2">
    <source>
        <dbReference type="SAM" id="SignalP"/>
    </source>
</evidence>
<evidence type="ECO:0000256" key="1">
    <source>
        <dbReference type="SAM" id="MobiDB-lite"/>
    </source>
</evidence>
<gene>
    <name evidence="3" type="ORF">EGYM00163_LOCUS2834</name>
</gene>
<dbReference type="EMBL" id="HBJA01009148">
    <property type="protein sequence ID" value="CAE0791718.1"/>
    <property type="molecule type" value="Transcribed_RNA"/>
</dbReference>
<feature type="region of interest" description="Disordered" evidence="1">
    <location>
        <begin position="84"/>
        <end position="117"/>
    </location>
</feature>
<organism evidence="3">
    <name type="scientific">Eutreptiella gymnastica</name>
    <dbReference type="NCBI Taxonomy" id="73025"/>
    <lineage>
        <taxon>Eukaryota</taxon>
        <taxon>Discoba</taxon>
        <taxon>Euglenozoa</taxon>
        <taxon>Euglenida</taxon>
        <taxon>Spirocuta</taxon>
        <taxon>Euglenophyceae</taxon>
        <taxon>Eutreptiales</taxon>
        <taxon>Eutreptiaceae</taxon>
        <taxon>Eutreptiella</taxon>
    </lineage>
</organism>
<feature type="chain" id="PRO_5031422115" evidence="2">
    <location>
        <begin position="18"/>
        <end position="248"/>
    </location>
</feature>
<reference evidence="3" key="1">
    <citation type="submission" date="2021-01" db="EMBL/GenBank/DDBJ databases">
        <authorList>
            <person name="Corre E."/>
            <person name="Pelletier E."/>
            <person name="Niang G."/>
            <person name="Scheremetjew M."/>
            <person name="Finn R."/>
            <person name="Kale V."/>
            <person name="Holt S."/>
            <person name="Cochrane G."/>
            <person name="Meng A."/>
            <person name="Brown T."/>
            <person name="Cohen L."/>
        </authorList>
    </citation>
    <scope>NUCLEOTIDE SEQUENCE</scope>
    <source>
        <strain evidence="3">CCMP1594</strain>
    </source>
</reference>
<sequence length="248" mass="27054">MPLWCQLLVQAAPFGSARVVWTEPLFVHDNLSMAHVLRSAAHGLIGKWDASRICGRQFPSDGKEGGRPRKGSAKLRACRAVGTHERQGEARHHAPPVGGACDPAALSHSPAAPTKEEDNRQQLLQTVLLPLADCLCTASGISLWVPSLSYASVGTSFTEFVVAHQTQGLRARAAAFDDVSHPICAAKPTNPSTNPHACAHYSTHEDQFLFHQKCDRKLPLPSKTPALPQLMRSGLQYTWDGYDRYLPH</sequence>
<name>A0A7S4CAD0_9EUGL</name>
<keyword evidence="2" id="KW-0732">Signal</keyword>